<evidence type="ECO:0000259" key="2">
    <source>
        <dbReference type="PROSITE" id="PS51736"/>
    </source>
</evidence>
<evidence type="ECO:0000313" key="3">
    <source>
        <dbReference type="EMBL" id="MBO0353813.1"/>
    </source>
</evidence>
<accession>A0ABS3G4E4</accession>
<dbReference type="InterPro" id="IPR006119">
    <property type="entry name" value="Resolv_N"/>
</dbReference>
<proteinExistence type="predicted"/>
<dbReference type="EMBL" id="JAFLNL010000003">
    <property type="protein sequence ID" value="MBO0353813.1"/>
    <property type="molecule type" value="Genomic_DNA"/>
</dbReference>
<dbReference type="PANTHER" id="PTHR30461:SF23">
    <property type="entry name" value="DNA RECOMBINASE-RELATED"/>
    <property type="match status" value="1"/>
</dbReference>
<dbReference type="Proteomes" id="UP000664044">
    <property type="component" value="Unassembled WGS sequence"/>
</dbReference>
<dbReference type="RefSeq" id="WP_207032592.1">
    <property type="nucleotide sequence ID" value="NZ_JAFLNL010000003.1"/>
</dbReference>
<evidence type="ECO:0000313" key="4">
    <source>
        <dbReference type="Proteomes" id="UP000664044"/>
    </source>
</evidence>
<dbReference type="PROSITE" id="PS51736">
    <property type="entry name" value="RECOMBINASES_3"/>
    <property type="match status" value="1"/>
</dbReference>
<dbReference type="Pfam" id="PF00239">
    <property type="entry name" value="Resolvase"/>
    <property type="match status" value="1"/>
</dbReference>
<sequence length="554" mass="63844">MNLEVFSQFAKREKGRIIGKNNTAVIYTRVSSKEQFDKNASLSTQLKYCQEYALRKELEVLEYFGGTYESAKSDERREFQRMLKYVKRRKNIGYIIVYSYDRFSRTGANGAYISEQLKKQGVAVISATQEIDVTTSAGTFQENLYHMFSHFDNQVRRDKSITGMREKLRRGHWTGAYPFGYTNTNPGKGKVPNFVITEEGKLLKQAFLWKANANMSHVEIAKRLKEKGLDIHAKKLTDLFRNPFYCGLIVNSLIPGEVIQGKHEALISKEIFLKIHNLLHEGDTPKKYSYDDENLPLKQFVRSSVCGTPYTGFIVKKKGLYYYKNRRKGSRESRSAKKLHEEFINVLNRYTIADKKYIEPLTDIIHDTLLANNQEALNDQKRLTKELAQIGEQINTLERRFVLLNEITKSQYDLFMPELKAKQRELEMKLENGGINSSNLKKSVIMALDYACNLPYLWKLGDLETKRAIQYMVFPDGIEYDFKNKAVQTFRVNEIFGVISSFSGNLKVIKNGNFHSICEKSRLVTAAGFKPVTACPIFKGFLDLTITVDRITVF</sequence>
<keyword evidence="1" id="KW-0175">Coiled coil</keyword>
<dbReference type="InterPro" id="IPR011109">
    <property type="entry name" value="DNA_bind_recombinase_dom"/>
</dbReference>
<feature type="coiled-coil region" evidence="1">
    <location>
        <begin position="366"/>
        <end position="400"/>
    </location>
</feature>
<dbReference type="Gene3D" id="3.90.1750.20">
    <property type="entry name" value="Putative Large Serine Recombinase, Chain B, Domain 2"/>
    <property type="match status" value="1"/>
</dbReference>
<dbReference type="SMART" id="SM00857">
    <property type="entry name" value="Resolvase"/>
    <property type="match status" value="1"/>
</dbReference>
<dbReference type="InterPro" id="IPR038109">
    <property type="entry name" value="DNA_bind_recomb_sf"/>
</dbReference>
<feature type="domain" description="Resolvase/invertase-type recombinase catalytic" evidence="2">
    <location>
        <begin position="23"/>
        <end position="171"/>
    </location>
</feature>
<dbReference type="InterPro" id="IPR036162">
    <property type="entry name" value="Resolvase-like_N_sf"/>
</dbReference>
<dbReference type="CDD" id="cd00338">
    <property type="entry name" value="Ser_Recombinase"/>
    <property type="match status" value="1"/>
</dbReference>
<reference evidence="3 4" key="1">
    <citation type="submission" date="2021-03" db="EMBL/GenBank/DDBJ databases">
        <title>Muricauda lutimaris sp. nov. and Muricauda ruestringensis sp. nov, two marine members of the Flavobacteriaceae isolated from deep sea sediments of Western Pacific.</title>
        <authorList>
            <person name="Zhao S."/>
            <person name="Liu R."/>
        </authorList>
    </citation>
    <scope>NUCLEOTIDE SEQUENCE [LARGE SCALE GENOMIC DNA]</scope>
    <source>
        <strain evidence="3 4">BC31-1-A7</strain>
    </source>
</reference>
<keyword evidence="4" id="KW-1185">Reference proteome</keyword>
<comment type="caution">
    <text evidence="3">The sequence shown here is derived from an EMBL/GenBank/DDBJ whole genome shotgun (WGS) entry which is preliminary data.</text>
</comment>
<evidence type="ECO:0000256" key="1">
    <source>
        <dbReference type="SAM" id="Coils"/>
    </source>
</evidence>
<name>A0ABS3G4E4_9FLAO</name>
<dbReference type="Gene3D" id="3.40.50.1390">
    <property type="entry name" value="Resolvase, N-terminal catalytic domain"/>
    <property type="match status" value="1"/>
</dbReference>
<dbReference type="PANTHER" id="PTHR30461">
    <property type="entry name" value="DNA-INVERTASE FROM LAMBDOID PROPHAGE"/>
    <property type="match status" value="1"/>
</dbReference>
<dbReference type="SUPFAM" id="SSF53041">
    <property type="entry name" value="Resolvase-like"/>
    <property type="match status" value="1"/>
</dbReference>
<organism evidence="3 4">
    <name type="scientific">Flagellimonas aurea</name>
    <dbReference type="NCBI Taxonomy" id="2915619"/>
    <lineage>
        <taxon>Bacteria</taxon>
        <taxon>Pseudomonadati</taxon>
        <taxon>Bacteroidota</taxon>
        <taxon>Flavobacteriia</taxon>
        <taxon>Flavobacteriales</taxon>
        <taxon>Flavobacteriaceae</taxon>
        <taxon>Flagellimonas</taxon>
    </lineage>
</organism>
<dbReference type="Pfam" id="PF07508">
    <property type="entry name" value="Recombinase"/>
    <property type="match status" value="1"/>
</dbReference>
<protein>
    <submittedName>
        <fullName evidence="3">Recombinase family protein</fullName>
    </submittedName>
</protein>
<dbReference type="InterPro" id="IPR050639">
    <property type="entry name" value="SSR_resolvase"/>
</dbReference>
<gene>
    <name evidence="3" type="ORF">J0656_07280</name>
</gene>